<feature type="region of interest" description="Disordered" evidence="1">
    <location>
        <begin position="166"/>
        <end position="185"/>
    </location>
</feature>
<dbReference type="Gene3D" id="2.30.29.30">
    <property type="entry name" value="Pleckstrin-homology domain (PH domain)/Phosphotyrosine-binding domain (PTB)"/>
    <property type="match status" value="1"/>
</dbReference>
<protein>
    <recommendedName>
        <fullName evidence="2">NECAP PHear domain-containing protein</fullName>
    </recommendedName>
</protein>
<feature type="region of interest" description="Disordered" evidence="1">
    <location>
        <begin position="66"/>
        <end position="87"/>
    </location>
</feature>
<dbReference type="PANTHER" id="PTHR12847">
    <property type="entry name" value="ATP-BINDING CASSETTE ABC TRANSPORTER-RELATED"/>
    <property type="match status" value="1"/>
</dbReference>
<organism evidence="3 4">
    <name type="scientific">Cochliobolus sativus</name>
    <name type="common">Common root rot and spot blotch fungus</name>
    <name type="synonym">Bipolaris sorokiniana</name>
    <dbReference type="NCBI Taxonomy" id="45130"/>
    <lineage>
        <taxon>Eukaryota</taxon>
        <taxon>Fungi</taxon>
        <taxon>Dikarya</taxon>
        <taxon>Ascomycota</taxon>
        <taxon>Pezizomycotina</taxon>
        <taxon>Dothideomycetes</taxon>
        <taxon>Pleosporomycetidae</taxon>
        <taxon>Pleosporales</taxon>
        <taxon>Pleosporineae</taxon>
        <taxon>Pleosporaceae</taxon>
        <taxon>Bipolaris</taxon>
    </lineage>
</organism>
<dbReference type="GO" id="GO:0030125">
    <property type="term" value="C:clathrin vesicle coat"/>
    <property type="evidence" value="ECO:0007669"/>
    <property type="project" value="TreeGrafter"/>
</dbReference>
<dbReference type="GO" id="GO:0006897">
    <property type="term" value="P:endocytosis"/>
    <property type="evidence" value="ECO:0007669"/>
    <property type="project" value="InterPro"/>
</dbReference>
<dbReference type="PANTHER" id="PTHR12847:SF9">
    <property type="entry name" value="NECAP-LIKE PROTEIN CG9132"/>
    <property type="match status" value="1"/>
</dbReference>
<feature type="compositionally biased region" description="Acidic residues" evidence="1">
    <location>
        <begin position="280"/>
        <end position="291"/>
    </location>
</feature>
<feature type="compositionally biased region" description="Basic and acidic residues" evidence="1">
    <location>
        <begin position="213"/>
        <end position="227"/>
    </location>
</feature>
<dbReference type="FunFam" id="2.30.29.30:FF:000465">
    <property type="entry name" value="Adaptin ear-binding coat-associated protein 2"/>
    <property type="match status" value="1"/>
</dbReference>
<comment type="caution">
    <text evidence="3">The sequence shown here is derived from an EMBL/GenBank/DDBJ whole genome shotgun (WGS) entry which is preliminary data.</text>
</comment>
<dbReference type="InterPro" id="IPR011993">
    <property type="entry name" value="PH-like_dom_sf"/>
</dbReference>
<feature type="region of interest" description="Disordered" evidence="1">
    <location>
        <begin position="204"/>
        <end position="291"/>
    </location>
</feature>
<dbReference type="Pfam" id="PF07933">
    <property type="entry name" value="DUF1681"/>
    <property type="match status" value="1"/>
</dbReference>
<accession>A0A8H6DR77</accession>
<proteinExistence type="predicted"/>
<evidence type="ECO:0000259" key="2">
    <source>
        <dbReference type="Pfam" id="PF07933"/>
    </source>
</evidence>
<name>A0A8H6DR77_COCSA</name>
<sequence>MNVDPLTGAPLPSTAIQRILYLAPKVHIYQIPPATSTKGYQASTWTANNNQLQIFTARLRIVETSIPSASSDDPSGTDGGNGDDNEKVTTTILLEDPKNGDLFAAAPYTSERTVEQALDSSRFFAITVVGEGRKAILGMGFEERSEAFDFSIALQDARRVLGFESKSASALSSRSSSKTSAPVADEAKRDFSLKAGETISINLGGLKGRRSRSHESDKSDEGKKSDQDALFSIKPPPGSGPGGAFLPPPPSAKSVKEERRRSRQTFDAASLPPKQTAEDLGFDDGEFGEFQ</sequence>
<evidence type="ECO:0000313" key="3">
    <source>
        <dbReference type="EMBL" id="KAF5845174.1"/>
    </source>
</evidence>
<dbReference type="SUPFAM" id="SSF50729">
    <property type="entry name" value="PH domain-like"/>
    <property type="match status" value="1"/>
</dbReference>
<dbReference type="InterPro" id="IPR012466">
    <property type="entry name" value="NECAP_PHear"/>
</dbReference>
<dbReference type="OMA" id="NEGHRAQ"/>
<dbReference type="EMBL" id="WNKQ01000020">
    <property type="protein sequence ID" value="KAF5845174.1"/>
    <property type="molecule type" value="Genomic_DNA"/>
</dbReference>
<evidence type="ECO:0000313" key="4">
    <source>
        <dbReference type="Proteomes" id="UP000624244"/>
    </source>
</evidence>
<reference evidence="3" key="1">
    <citation type="submission" date="2019-11" db="EMBL/GenBank/DDBJ databases">
        <title>Bipolaris sorokiniana Genome sequencing.</title>
        <authorList>
            <person name="Wang H."/>
        </authorList>
    </citation>
    <scope>NUCLEOTIDE SEQUENCE</scope>
</reference>
<dbReference type="AlphaFoldDB" id="A0A8H6DR77"/>
<feature type="domain" description="NECAP PHear" evidence="2">
    <location>
        <begin position="16"/>
        <end position="204"/>
    </location>
</feature>
<evidence type="ECO:0000256" key="1">
    <source>
        <dbReference type="SAM" id="MobiDB-lite"/>
    </source>
</evidence>
<dbReference type="Proteomes" id="UP000624244">
    <property type="component" value="Unassembled WGS sequence"/>
</dbReference>
<gene>
    <name evidence="3" type="ORF">GGP41_001299</name>
</gene>
<feature type="compositionally biased region" description="Low complexity" evidence="1">
    <location>
        <begin position="166"/>
        <end position="181"/>
    </location>
</feature>